<keyword evidence="2" id="KW-1133">Transmembrane helix</keyword>
<keyword evidence="2" id="KW-0812">Transmembrane</keyword>
<organism evidence="4 5">
    <name type="scientific">Pleodorina starrii</name>
    <dbReference type="NCBI Taxonomy" id="330485"/>
    <lineage>
        <taxon>Eukaryota</taxon>
        <taxon>Viridiplantae</taxon>
        <taxon>Chlorophyta</taxon>
        <taxon>core chlorophytes</taxon>
        <taxon>Chlorophyceae</taxon>
        <taxon>CS clade</taxon>
        <taxon>Chlamydomonadales</taxon>
        <taxon>Volvocaceae</taxon>
        <taxon>Pleodorina</taxon>
    </lineage>
</organism>
<keyword evidence="2" id="KW-0472">Membrane</keyword>
<sequence length="471" mass="46432">MAALALLLTPHAAVVRAQILDVVPSANAGGANSSTSTEAAVAAATAPAATEAAAAAAAAGGATGGGGGGGNVSIVAAINAADGNISNVVQMFKASPNNTITLTAATGAPTTGTPTTATVAAATATPTTATVAPTTAIPTTATPTTATPTTATVAPATATITAATITAATGTPATATVSTESMAQQSDGGAVAQTLLGQVIGSAAQRQREVQQAQEQRQAARENLAGRVPDRVRTGINETELALFLADFRANFGSGANLEEARTLWQETDVYRASQLGRTVYNTLTAAAQLGIAAIQAGPFAVIGLIVISLGLASSITSLIGGILYASASGVGLYASVATAISNQCSAGTASSDDGGGGGDGGMSAGAKAGGSGDGGDGDDPDGEPDGGFDSFVRSAVNNKNPNNAKPAINCFEVQKQAAKWLRRALDQSRNLNRYLMPYVFRGGVDDGLLAITEGILRSSINLARMVQSVA</sequence>
<evidence type="ECO:0000256" key="3">
    <source>
        <dbReference type="SAM" id="SignalP"/>
    </source>
</evidence>
<feature type="compositionally biased region" description="Gly residues" evidence="1">
    <location>
        <begin position="354"/>
        <end position="375"/>
    </location>
</feature>
<gene>
    <name evidence="4" type="primary">PLEST006815</name>
    <name evidence="4" type="ORF">PLESTB_000926000</name>
</gene>
<feature type="region of interest" description="Disordered" evidence="1">
    <location>
        <begin position="348"/>
        <end position="396"/>
    </location>
</feature>
<feature type="signal peptide" evidence="3">
    <location>
        <begin position="1"/>
        <end position="17"/>
    </location>
</feature>
<evidence type="ECO:0000313" key="5">
    <source>
        <dbReference type="Proteomes" id="UP001165080"/>
    </source>
</evidence>
<reference evidence="4 5" key="1">
    <citation type="journal article" date="2023" name="Commun. Biol.">
        <title>Reorganization of the ancestral sex-determining regions during the evolution of trioecy in Pleodorina starrii.</title>
        <authorList>
            <person name="Takahashi K."/>
            <person name="Suzuki S."/>
            <person name="Kawai-Toyooka H."/>
            <person name="Yamamoto K."/>
            <person name="Hamaji T."/>
            <person name="Ootsuki R."/>
            <person name="Yamaguchi H."/>
            <person name="Kawachi M."/>
            <person name="Higashiyama T."/>
            <person name="Nozaki H."/>
        </authorList>
    </citation>
    <scope>NUCLEOTIDE SEQUENCE [LARGE SCALE GENOMIC DNA]</scope>
    <source>
        <strain evidence="4 5">NIES-4479</strain>
    </source>
</reference>
<proteinExistence type="predicted"/>
<feature type="compositionally biased region" description="Acidic residues" evidence="1">
    <location>
        <begin position="376"/>
        <end position="387"/>
    </location>
</feature>
<evidence type="ECO:0000313" key="4">
    <source>
        <dbReference type="EMBL" id="GLC54969.1"/>
    </source>
</evidence>
<name>A0A9W6BMT7_9CHLO</name>
<dbReference type="Proteomes" id="UP001165080">
    <property type="component" value="Unassembled WGS sequence"/>
</dbReference>
<evidence type="ECO:0000256" key="1">
    <source>
        <dbReference type="SAM" id="MobiDB-lite"/>
    </source>
</evidence>
<feature type="chain" id="PRO_5040791679" evidence="3">
    <location>
        <begin position="18"/>
        <end position="471"/>
    </location>
</feature>
<dbReference type="AlphaFoldDB" id="A0A9W6BMT7"/>
<comment type="caution">
    <text evidence="4">The sequence shown here is derived from an EMBL/GenBank/DDBJ whole genome shotgun (WGS) entry which is preliminary data.</text>
</comment>
<keyword evidence="5" id="KW-1185">Reference proteome</keyword>
<accession>A0A9W6BMT7</accession>
<keyword evidence="3" id="KW-0732">Signal</keyword>
<feature type="transmembrane region" description="Helical" evidence="2">
    <location>
        <begin position="300"/>
        <end position="326"/>
    </location>
</feature>
<dbReference type="EMBL" id="BRXU01000011">
    <property type="protein sequence ID" value="GLC54969.1"/>
    <property type="molecule type" value="Genomic_DNA"/>
</dbReference>
<protein>
    <submittedName>
        <fullName evidence="4">Uncharacterized protein</fullName>
    </submittedName>
</protein>
<evidence type="ECO:0000256" key="2">
    <source>
        <dbReference type="SAM" id="Phobius"/>
    </source>
</evidence>